<evidence type="ECO:0000259" key="2">
    <source>
        <dbReference type="Pfam" id="PF02371"/>
    </source>
</evidence>
<dbReference type="InterPro" id="IPR047650">
    <property type="entry name" value="Transpos_IS110"/>
</dbReference>
<accession>A0ABQ1XZI8</accession>
<gene>
    <name evidence="3" type="ORF">GCM10011577_35660</name>
</gene>
<dbReference type="Proteomes" id="UP000596938">
    <property type="component" value="Unassembled WGS sequence"/>
</dbReference>
<dbReference type="PANTHER" id="PTHR33055">
    <property type="entry name" value="TRANSPOSASE FOR INSERTION SEQUENCE ELEMENT IS1111A"/>
    <property type="match status" value="1"/>
</dbReference>
<dbReference type="InterPro" id="IPR002525">
    <property type="entry name" value="Transp_IS110-like_N"/>
</dbReference>
<name>A0ABQ1XZI8_9MICC</name>
<dbReference type="PANTHER" id="PTHR33055:SF16">
    <property type="entry name" value="TRANSPOSASE FOR INSERTION SEQUENCE ELEMENT IS1547"/>
    <property type="match status" value="1"/>
</dbReference>
<evidence type="ECO:0000313" key="3">
    <source>
        <dbReference type="EMBL" id="GGH07974.1"/>
    </source>
</evidence>
<dbReference type="Pfam" id="PF01548">
    <property type="entry name" value="DEDD_Tnp_IS110"/>
    <property type="match status" value="1"/>
</dbReference>
<proteinExistence type="predicted"/>
<evidence type="ECO:0000313" key="4">
    <source>
        <dbReference type="Proteomes" id="UP000596938"/>
    </source>
</evidence>
<reference evidence="4" key="1">
    <citation type="journal article" date="2019" name="Int. J. Syst. Evol. Microbiol.">
        <title>The Global Catalogue of Microorganisms (GCM) 10K type strain sequencing project: providing services to taxonomists for standard genome sequencing and annotation.</title>
        <authorList>
            <consortium name="The Broad Institute Genomics Platform"/>
            <consortium name="The Broad Institute Genome Sequencing Center for Infectious Disease"/>
            <person name="Wu L."/>
            <person name="Ma J."/>
        </authorList>
    </citation>
    <scope>NUCLEOTIDE SEQUENCE [LARGE SCALE GENOMIC DNA]</scope>
    <source>
        <strain evidence="4">CGMCC 1.1927</strain>
    </source>
</reference>
<feature type="domain" description="Transposase IS116/IS110/IS902 C-terminal" evidence="2">
    <location>
        <begin position="238"/>
        <end position="320"/>
    </location>
</feature>
<dbReference type="Pfam" id="PF02371">
    <property type="entry name" value="Transposase_20"/>
    <property type="match status" value="1"/>
</dbReference>
<dbReference type="EMBL" id="BMKU01000014">
    <property type="protein sequence ID" value="GGH07974.1"/>
    <property type="molecule type" value="Genomic_DNA"/>
</dbReference>
<comment type="caution">
    <text evidence="3">The sequence shown here is derived from an EMBL/GenBank/DDBJ whole genome shotgun (WGS) entry which is preliminary data.</text>
</comment>
<feature type="domain" description="Transposase IS110-like N-terminal" evidence="1">
    <location>
        <begin position="15"/>
        <end position="167"/>
    </location>
</feature>
<dbReference type="InterPro" id="IPR003346">
    <property type="entry name" value="Transposase_20"/>
</dbReference>
<evidence type="ECO:0000259" key="1">
    <source>
        <dbReference type="Pfam" id="PF01548"/>
    </source>
</evidence>
<organism evidence="3 4">
    <name type="scientific">Pseudarthrobacter polychromogenes</name>
    <dbReference type="NCBI Taxonomy" id="1676"/>
    <lineage>
        <taxon>Bacteria</taxon>
        <taxon>Bacillati</taxon>
        <taxon>Actinomycetota</taxon>
        <taxon>Actinomycetes</taxon>
        <taxon>Micrococcales</taxon>
        <taxon>Micrococcaceae</taxon>
        <taxon>Pseudarthrobacter</taxon>
    </lineage>
</organism>
<sequence>MAALTIVAQTRPFVIGVDCHARTHTYAIIEASTKRRVACEQFPTTSAGISRALAWVGRRTDGEMACLWAVEGIGSYGAHLAKAVADAGYDVAEAPRMNARGRRAIGKSDPLDAAAIGTAVLALEETQLRAPRRAEGTRAGLRILSAARDQLTRDRTVNVNALVALLRAHDLGFDARKPLVPSQIATITRWRERKEQIELSIAREEAVRLARRVLEVTTQLTANQKRMTELIQQSPAAPLLEMVGAGAVTVATVLTAWSHPGRVRSEAAFASLAGVNPLPASSANTVRHRLNRGGDRRLNRALHTIIMTRMVHDPGTRDYVTKRTQEGRSYREIRRSLKRYIARTLYRQLNVLYATAEPAPSQAGGRALTGIGA</sequence>
<dbReference type="NCBIfam" id="NF033542">
    <property type="entry name" value="transpos_IS110"/>
    <property type="match status" value="1"/>
</dbReference>
<protein>
    <submittedName>
        <fullName evidence="3">IS110 family transposase</fullName>
    </submittedName>
</protein>
<keyword evidence="4" id="KW-1185">Reference proteome</keyword>